<accession>A0A6P2LD43</accession>
<dbReference type="EMBL" id="CABVPL010000020">
    <property type="protein sequence ID" value="VWB66225.1"/>
    <property type="molecule type" value="Genomic_DNA"/>
</dbReference>
<organism evidence="1 2">
    <name type="scientific">Burkholderia latens</name>
    <dbReference type="NCBI Taxonomy" id="488446"/>
    <lineage>
        <taxon>Bacteria</taxon>
        <taxon>Pseudomonadati</taxon>
        <taxon>Pseudomonadota</taxon>
        <taxon>Betaproteobacteria</taxon>
        <taxon>Burkholderiales</taxon>
        <taxon>Burkholderiaceae</taxon>
        <taxon>Burkholderia</taxon>
        <taxon>Burkholderia cepacia complex</taxon>
    </lineage>
</organism>
<dbReference type="Proteomes" id="UP000494222">
    <property type="component" value="Unassembled WGS sequence"/>
</dbReference>
<gene>
    <name evidence="1" type="ORF">BLA24064_03085</name>
</gene>
<proteinExistence type="predicted"/>
<evidence type="ECO:0000313" key="2">
    <source>
        <dbReference type="Proteomes" id="UP000494222"/>
    </source>
</evidence>
<sequence>MATTQRPDDNPAGLRIPDSAAQRYAFFSVFSNDRRSNVSSMSSSW</sequence>
<dbReference type="AlphaFoldDB" id="A0A6P2LD43"/>
<protein>
    <submittedName>
        <fullName evidence="1">Uncharacterized protein</fullName>
    </submittedName>
</protein>
<reference evidence="1 2" key="1">
    <citation type="submission" date="2019-09" db="EMBL/GenBank/DDBJ databases">
        <authorList>
            <person name="Depoorter E."/>
        </authorList>
    </citation>
    <scope>NUCLEOTIDE SEQUENCE [LARGE SCALE GENOMIC DNA]</scope>
    <source>
        <strain evidence="1">LMG 24064</strain>
    </source>
</reference>
<evidence type="ECO:0000313" key="1">
    <source>
        <dbReference type="EMBL" id="VWB66225.1"/>
    </source>
</evidence>
<name>A0A6P2LD43_9BURK</name>